<dbReference type="PANTHER" id="PTHR32278">
    <property type="entry name" value="F-BOX DOMAIN-CONTAINING PROTEIN"/>
    <property type="match status" value="1"/>
</dbReference>
<proteinExistence type="predicted"/>
<dbReference type="Proteomes" id="UP000734854">
    <property type="component" value="Unassembled WGS sequence"/>
</dbReference>
<name>A0A8J5L035_ZINOF</name>
<dbReference type="SUPFAM" id="SSF81383">
    <property type="entry name" value="F-box domain"/>
    <property type="match status" value="1"/>
</dbReference>
<evidence type="ECO:0000313" key="3">
    <source>
        <dbReference type="Proteomes" id="UP000734854"/>
    </source>
</evidence>
<dbReference type="Gene3D" id="1.20.1280.50">
    <property type="match status" value="1"/>
</dbReference>
<keyword evidence="3" id="KW-1185">Reference proteome</keyword>
<dbReference type="InterPro" id="IPR025886">
    <property type="entry name" value="PP2-like"/>
</dbReference>
<evidence type="ECO:0000259" key="1">
    <source>
        <dbReference type="PROSITE" id="PS50181"/>
    </source>
</evidence>
<reference evidence="2 3" key="1">
    <citation type="submission" date="2020-08" db="EMBL/GenBank/DDBJ databases">
        <title>Plant Genome Project.</title>
        <authorList>
            <person name="Zhang R.-G."/>
        </authorList>
    </citation>
    <scope>NUCLEOTIDE SEQUENCE [LARGE SCALE GENOMIC DNA]</scope>
    <source>
        <tissue evidence="2">Rhizome</tissue>
    </source>
</reference>
<dbReference type="SMART" id="SM00256">
    <property type="entry name" value="FBOX"/>
    <property type="match status" value="1"/>
</dbReference>
<organism evidence="2 3">
    <name type="scientific">Zingiber officinale</name>
    <name type="common">Ginger</name>
    <name type="synonym">Amomum zingiber</name>
    <dbReference type="NCBI Taxonomy" id="94328"/>
    <lineage>
        <taxon>Eukaryota</taxon>
        <taxon>Viridiplantae</taxon>
        <taxon>Streptophyta</taxon>
        <taxon>Embryophyta</taxon>
        <taxon>Tracheophyta</taxon>
        <taxon>Spermatophyta</taxon>
        <taxon>Magnoliopsida</taxon>
        <taxon>Liliopsida</taxon>
        <taxon>Zingiberales</taxon>
        <taxon>Zingiberaceae</taxon>
        <taxon>Zingiber</taxon>
    </lineage>
</organism>
<dbReference type="InterPro" id="IPR001810">
    <property type="entry name" value="F-box_dom"/>
</dbReference>
<dbReference type="Pfam" id="PF14299">
    <property type="entry name" value="PP2"/>
    <property type="match status" value="1"/>
</dbReference>
<protein>
    <recommendedName>
        <fullName evidence="1">F-box domain-containing protein</fullName>
    </recommendedName>
</protein>
<gene>
    <name evidence="2" type="ORF">ZIOFF_044162</name>
</gene>
<accession>A0A8J5L035</accession>
<feature type="domain" description="F-box" evidence="1">
    <location>
        <begin position="317"/>
        <end position="363"/>
    </location>
</feature>
<comment type="caution">
    <text evidence="2">The sequence shown here is derived from an EMBL/GenBank/DDBJ whole genome shotgun (WGS) entry which is preliminary data.</text>
</comment>
<sequence>MNFLSKFDLHCTFDADALAFIGAIPICSKYFRQVSLLSRSDYLHSFPSFELISAKLHLHHLVLFDDQIDETEKEQLIGTYFGYLLGMAELQIAKNSRSRFSADGRGILHHSQRFGEEVELGFQAYHKVPDGRSGRWLAARPELVFRVEEVEDGFSVAGFSTRLEARARCLSSFGREVRAPPVFQLHVSSRRTWGGGMLGLARNTADACVLRRRRSRAGLCLGGVRELCRRRRRIPVGFFVSRGTKRPSGTLSLRRRRWRWASGRGQGRRRSAEVEESREVRAASKWVLLDTRLAFRVRGNEGPERGNEMKAVARSHSLLLDHIPTDVLAHILAFTSPLDAARSSAVSNNFRRAAASDAVWDRFLAPDIDAIVSRAVAPVEFPSKKDLFGGLSTRPILIDGGDAVTKQNPSFLALPLRFSSLTPIVRSQSFALERSSGKKCLMLSPRKLWIVWGQDTRYWTFTPHHESRFGEVAELLVVWWFDLGGVIETTMLSPRVTYGAFLVFQLTEHAQGFSSPAQEASVHVGAQAAGTLVALQLPIGAEEVRTPWNREDGWMEIEMGRFLSDHEDRSVQVLFHQVRVMNYKTGLLVQGIEFRPVIPQ</sequence>
<dbReference type="PANTHER" id="PTHR32278:SF148">
    <property type="entry name" value="(WILD MALAYSIAN BANANA) HYPOTHETICAL PROTEIN"/>
    <property type="match status" value="1"/>
</dbReference>
<dbReference type="EMBL" id="JACMSC010000012">
    <property type="protein sequence ID" value="KAG6496301.1"/>
    <property type="molecule type" value="Genomic_DNA"/>
</dbReference>
<dbReference type="PROSITE" id="PS50181">
    <property type="entry name" value="FBOX"/>
    <property type="match status" value="1"/>
</dbReference>
<dbReference type="AlphaFoldDB" id="A0A8J5L035"/>
<dbReference type="InterPro" id="IPR036047">
    <property type="entry name" value="F-box-like_dom_sf"/>
</dbReference>
<evidence type="ECO:0000313" key="2">
    <source>
        <dbReference type="EMBL" id="KAG6496301.1"/>
    </source>
</evidence>
<dbReference type="CDD" id="cd22162">
    <property type="entry name" value="F-box_AtSKIP3-like"/>
    <property type="match status" value="1"/>
</dbReference>
<dbReference type="Pfam" id="PF12937">
    <property type="entry name" value="F-box-like"/>
    <property type="match status" value="1"/>
</dbReference>